<evidence type="ECO:0000313" key="6">
    <source>
        <dbReference type="Proteomes" id="UP000238762"/>
    </source>
</evidence>
<evidence type="ECO:0000256" key="1">
    <source>
        <dbReference type="ARBA" id="ARBA00023015"/>
    </source>
</evidence>
<gene>
    <name evidence="5" type="ORF">C7B64_20005</name>
</gene>
<dbReference type="Proteomes" id="UP000238762">
    <property type="component" value="Unassembled WGS sequence"/>
</dbReference>
<evidence type="ECO:0000256" key="3">
    <source>
        <dbReference type="ARBA" id="ARBA00023125"/>
    </source>
</evidence>
<dbReference type="GO" id="GO:0003677">
    <property type="term" value="F:DNA binding"/>
    <property type="evidence" value="ECO:0007669"/>
    <property type="project" value="UniProtKB-KW"/>
</dbReference>
<reference evidence="5 6" key="1">
    <citation type="submission" date="2018-02" db="EMBL/GenBank/DDBJ databases">
        <authorList>
            <person name="Cohen D.B."/>
            <person name="Kent A.D."/>
        </authorList>
    </citation>
    <scope>NUCLEOTIDE SEQUENCE [LARGE SCALE GENOMIC DNA]</scope>
    <source>
        <strain evidence="5 6">CCAP 1448/3</strain>
    </source>
</reference>
<dbReference type="PANTHER" id="PTHR30385:SF7">
    <property type="entry name" value="RNA POLYMERASE SIGMA FACTOR FLIA"/>
    <property type="match status" value="1"/>
</dbReference>
<dbReference type="EMBL" id="PVWJ01000130">
    <property type="protein sequence ID" value="PSB01104.1"/>
    <property type="molecule type" value="Genomic_DNA"/>
</dbReference>
<keyword evidence="4" id="KW-0804">Transcription</keyword>
<dbReference type="GO" id="GO:0006352">
    <property type="term" value="P:DNA-templated transcription initiation"/>
    <property type="evidence" value="ECO:0007669"/>
    <property type="project" value="InterPro"/>
</dbReference>
<name>A0A2T1BYT5_9CYAN</name>
<protein>
    <recommendedName>
        <fullName evidence="7">Group 3/4 sigma-70 RNA polymerase sigma factor</fullName>
    </recommendedName>
</protein>
<evidence type="ECO:0000313" key="5">
    <source>
        <dbReference type="EMBL" id="PSB01104.1"/>
    </source>
</evidence>
<dbReference type="AlphaFoldDB" id="A0A2T1BYT5"/>
<proteinExistence type="predicted"/>
<dbReference type="SUPFAM" id="SSF88659">
    <property type="entry name" value="Sigma3 and sigma4 domains of RNA polymerase sigma factors"/>
    <property type="match status" value="1"/>
</dbReference>
<comment type="caution">
    <text evidence="5">The sequence shown here is derived from an EMBL/GenBank/DDBJ whole genome shotgun (WGS) entry which is preliminary data.</text>
</comment>
<dbReference type="InterPro" id="IPR014284">
    <property type="entry name" value="RNA_pol_sigma-70_dom"/>
</dbReference>
<dbReference type="PANTHER" id="PTHR30385">
    <property type="entry name" value="SIGMA FACTOR F FLAGELLAR"/>
    <property type="match status" value="1"/>
</dbReference>
<accession>A0A2T1BYT5</accession>
<dbReference type="InterPro" id="IPR013324">
    <property type="entry name" value="RNA_pol_sigma_r3/r4-like"/>
</dbReference>
<organism evidence="5 6">
    <name type="scientific">Merismopedia glauca CCAP 1448/3</name>
    <dbReference type="NCBI Taxonomy" id="1296344"/>
    <lineage>
        <taxon>Bacteria</taxon>
        <taxon>Bacillati</taxon>
        <taxon>Cyanobacteriota</taxon>
        <taxon>Cyanophyceae</taxon>
        <taxon>Synechococcales</taxon>
        <taxon>Merismopediaceae</taxon>
        <taxon>Merismopedia</taxon>
    </lineage>
</organism>
<keyword evidence="2" id="KW-0731">Sigma factor</keyword>
<dbReference type="NCBIfam" id="TIGR02937">
    <property type="entry name" value="sigma70-ECF"/>
    <property type="match status" value="1"/>
</dbReference>
<evidence type="ECO:0000256" key="2">
    <source>
        <dbReference type="ARBA" id="ARBA00023082"/>
    </source>
</evidence>
<keyword evidence="1" id="KW-0805">Transcription regulation</keyword>
<dbReference type="RefSeq" id="WP_106290674.1">
    <property type="nucleotide sequence ID" value="NZ_PVWJ01000130.1"/>
</dbReference>
<dbReference type="GO" id="GO:0016987">
    <property type="term" value="F:sigma factor activity"/>
    <property type="evidence" value="ECO:0007669"/>
    <property type="project" value="UniProtKB-KW"/>
</dbReference>
<evidence type="ECO:0008006" key="7">
    <source>
        <dbReference type="Google" id="ProtNLM"/>
    </source>
</evidence>
<sequence length="376" mass="43864">MEKSWEQYTPANNSPEFWAIYWYKFWLNQSSNLAKDHIYAYLQEPCYQAAEKFWYLYQIKFPDYKTEDYFQIAISNVDRFLPKVNLNIFSIRNYAKTIFSNAITDKMRCANKSVGHSDWSLLINTSETAFRNSLQTSGDLAVPLDSYLLAWDCFKEIYAIDQTKIKKQLSAPNKEVWQQISQLYNQLRQPTYPEVNATASAQWMQSAAHAIRQSLAPPITSINQVISADDSRELQDLLVSNDEEAIEQILNRDTTEQINIVLINVLQQIAQEARQIPAKKTTKTAQEILKILRLFYQQSLNQTEIGELLEIEQYTVSRRLKSVKENMLKSLSEWAKSTLHISMDSHIINDINYLIEDWLYQYFAMIGEATCEYTIN</sequence>
<dbReference type="Gene3D" id="1.10.10.60">
    <property type="entry name" value="Homeodomain-like"/>
    <property type="match status" value="1"/>
</dbReference>
<evidence type="ECO:0000256" key="4">
    <source>
        <dbReference type="ARBA" id="ARBA00023163"/>
    </source>
</evidence>
<keyword evidence="3" id="KW-0238">DNA-binding</keyword>
<keyword evidence="6" id="KW-1185">Reference proteome</keyword>
<reference evidence="5 6" key="2">
    <citation type="submission" date="2018-03" db="EMBL/GenBank/DDBJ databases">
        <title>The ancient ancestry and fast evolution of plastids.</title>
        <authorList>
            <person name="Moore K.R."/>
            <person name="Magnabosco C."/>
            <person name="Momper L."/>
            <person name="Gold D.A."/>
            <person name="Bosak T."/>
            <person name="Fournier G.P."/>
        </authorList>
    </citation>
    <scope>NUCLEOTIDE SEQUENCE [LARGE SCALE GENOMIC DNA]</scope>
    <source>
        <strain evidence="5 6">CCAP 1448/3</strain>
    </source>
</reference>